<evidence type="ECO:0000313" key="8">
    <source>
        <dbReference type="Proteomes" id="UP001169217"/>
    </source>
</evidence>
<dbReference type="InterPro" id="IPR050745">
    <property type="entry name" value="Multifunctional_regulatory"/>
</dbReference>
<feature type="repeat" description="ANK" evidence="3">
    <location>
        <begin position="1116"/>
        <end position="1148"/>
    </location>
</feature>
<feature type="region of interest" description="Disordered" evidence="4">
    <location>
        <begin position="1214"/>
        <end position="1271"/>
    </location>
</feature>
<evidence type="ECO:0000256" key="4">
    <source>
        <dbReference type="SAM" id="MobiDB-lite"/>
    </source>
</evidence>
<comment type="caution">
    <text evidence="7">The sequence shown here is derived from an EMBL/GenBank/DDBJ whole genome shotgun (WGS) entry which is preliminary data.</text>
</comment>
<dbReference type="InterPro" id="IPR002110">
    <property type="entry name" value="Ankyrin_rpt"/>
</dbReference>
<gene>
    <name evidence="7" type="ORF">CLIM01_00812</name>
</gene>
<dbReference type="PRINTS" id="PR01415">
    <property type="entry name" value="ANKYRIN"/>
</dbReference>
<evidence type="ECO:0000259" key="5">
    <source>
        <dbReference type="Pfam" id="PF17107"/>
    </source>
</evidence>
<feature type="repeat" description="ANK" evidence="3">
    <location>
        <begin position="1183"/>
        <end position="1215"/>
    </location>
</feature>
<dbReference type="Gene3D" id="1.25.40.20">
    <property type="entry name" value="Ankyrin repeat-containing domain"/>
    <property type="match status" value="3"/>
</dbReference>
<keyword evidence="8" id="KW-1185">Reference proteome</keyword>
<dbReference type="SUPFAM" id="SSF48403">
    <property type="entry name" value="Ankyrin repeat"/>
    <property type="match status" value="2"/>
</dbReference>
<protein>
    <recommendedName>
        <fullName evidence="9">NACHT-NTPase and P-loop NTPases N-terminal domain-containing protein</fullName>
    </recommendedName>
</protein>
<dbReference type="InterPro" id="IPR031352">
    <property type="entry name" value="SesA"/>
</dbReference>
<evidence type="ECO:0000256" key="2">
    <source>
        <dbReference type="ARBA" id="ARBA00023043"/>
    </source>
</evidence>
<sequence length="1271" mass="141630">MDPLSITASTLTVIQSLLATFDAIKHIKGLPAAFKEVGKSLPLVENTLQLAHEALKAEKPDAAAEKELIPALGDCQKRASTLRDIFKDIEGGKNQEKEAKEWSALVKFYHNKVVPLGKAHKVESLMQDILKKLKVLAIRQIFKASTELQKQVGGLEDAIRSLSEVDPSLPDSDFDAASNNISMNNYGKAKGLVSTGSNADIAMGDKYHSGHNMYFEKLTTSQFCVANHYYQTSGATVDRPELHIADWLRLVSRPLDVAKMQTETFQIALKTPGAGHAITQLPAFEKWCAGEIRKFWCYGIPGSGKTVLASIIIDHISNRVIGHRTKEVCVYFYFDYTKHSEHGITDILSTVLLQLLQNQEVLSPETQRVVNTWKRTRQVPTEEDYFKMIASQAELFSTIYFVVDALDECLDSPVENTLAIFLRRCQDLPKNFRMVFTSRPGSHFHRMISPDHKCEVKADEADVKAYFEKFIENHYDFQKVVENGRIADPCFKDKIITAIMKKSQGMFLLAHLHIESLASTLSLVELINKLSHLSASPQEVYHQAMDRIKTNSVSKRILAIHALSWVVYAKRALTVDELLHAVAIRSAPPSSFTDNEPRKNLLPTSSNMCTEEVLLSACIGLIVVVPGGSASERNVRLAHATAAEFLLAQEIIRDEQATFLETCLNCLFHASSQKSCYSGEELNKHCKMYPLFRYAAAYWGHHFSEVPKVKGSNYKLAWDFASDEVKLGNALRTMTDPRVSHQTKVSGGHVSAYFGLESLVRRAMSKASNVDFNARTKSGDTPLHWAVAHNQQDFALFLINAGADLNIQNTNGKTVLHMATAMDHRHFINILIEKRADLELQDSEGYTCLRWAARYGYQRTVSILLEAGAKISASDKDGYTALRWAAREGYKSIVKTLIDRGSSIESPGSEEWTLMRWAAQEGQDYIISRLAKRGVSLNNSDCEGLTALSWAVKYKREMTVWQLIKGGADVNKPDKKGNRPLHLAAHNTSGDQDRSSLNIVWILLQNKAEIDARNKHGMTPLHLAAARGTASTVWLLLENGANPTQVDTNDHNALYKAVTGLHLGCCQILIQKAEHLVNSKDLSWRTPLHDAASEGSLAIVEMLLRHDAHIDAQTRQGQTPLYLSILQDHLSVAELLVKKGANLQILNTNKRWTALHHAAWTGSILMVEMLIRNGADVDAQDRQGYTAQHLALQAGHGVIVDCLRATGADTQYLDPEGLKSKDLNGEGKEKSFTSTDTSFPFEEAKSAESPQTEERPWWKGDRRFAATVEDE</sequence>
<feature type="repeat" description="ANK" evidence="3">
    <location>
        <begin position="844"/>
        <end position="876"/>
    </location>
</feature>
<evidence type="ECO:0008006" key="9">
    <source>
        <dbReference type="Google" id="ProtNLM"/>
    </source>
</evidence>
<keyword evidence="2 3" id="KW-0040">ANK repeat</keyword>
<feature type="domain" description="NACHT-NTPase and P-loop NTPases N-terminal" evidence="5">
    <location>
        <begin position="8"/>
        <end position="136"/>
    </location>
</feature>
<evidence type="ECO:0000256" key="3">
    <source>
        <dbReference type="PROSITE-ProRule" id="PRU00023"/>
    </source>
</evidence>
<dbReference type="InterPro" id="IPR056884">
    <property type="entry name" value="NPHP3-like_N"/>
</dbReference>
<dbReference type="InterPro" id="IPR036770">
    <property type="entry name" value="Ankyrin_rpt-contain_sf"/>
</dbReference>
<evidence type="ECO:0000259" key="6">
    <source>
        <dbReference type="Pfam" id="PF24883"/>
    </source>
</evidence>
<evidence type="ECO:0000256" key="1">
    <source>
        <dbReference type="ARBA" id="ARBA00022737"/>
    </source>
</evidence>
<dbReference type="Pfam" id="PF17107">
    <property type="entry name" value="SesA"/>
    <property type="match status" value="1"/>
</dbReference>
<evidence type="ECO:0000313" key="7">
    <source>
        <dbReference type="EMBL" id="KAK0381799.1"/>
    </source>
</evidence>
<dbReference type="PANTHER" id="PTHR24189:SF50">
    <property type="entry name" value="ANKYRIN REPEAT AND SOCS BOX PROTEIN 2"/>
    <property type="match status" value="1"/>
</dbReference>
<feature type="repeat" description="ANK" evidence="3">
    <location>
        <begin position="1016"/>
        <end position="1048"/>
    </location>
</feature>
<dbReference type="Proteomes" id="UP001169217">
    <property type="component" value="Unassembled WGS sequence"/>
</dbReference>
<dbReference type="SUPFAM" id="SSF52540">
    <property type="entry name" value="P-loop containing nucleoside triphosphate hydrolases"/>
    <property type="match status" value="1"/>
</dbReference>
<reference evidence="7" key="1">
    <citation type="submission" date="2023-04" db="EMBL/GenBank/DDBJ databases">
        <title>Colletotrichum limetticola genome sequence.</title>
        <authorList>
            <person name="Baroncelli R."/>
        </authorList>
    </citation>
    <scope>NUCLEOTIDE SEQUENCE</scope>
    <source>
        <strain evidence="7">KLA-Anderson</strain>
    </source>
</reference>
<dbReference type="Pfam" id="PF12796">
    <property type="entry name" value="Ank_2"/>
    <property type="match status" value="4"/>
</dbReference>
<feature type="repeat" description="ANK" evidence="3">
    <location>
        <begin position="1150"/>
        <end position="1182"/>
    </location>
</feature>
<name>A0ABQ9QD88_9PEZI</name>
<dbReference type="PROSITE" id="PS50297">
    <property type="entry name" value="ANK_REP_REGION"/>
    <property type="match status" value="8"/>
</dbReference>
<dbReference type="Pfam" id="PF00023">
    <property type="entry name" value="Ank"/>
    <property type="match status" value="2"/>
</dbReference>
<feature type="compositionally biased region" description="Basic and acidic residues" evidence="4">
    <location>
        <begin position="1242"/>
        <end position="1264"/>
    </location>
</feature>
<feature type="domain" description="Nephrocystin 3-like N-terminal" evidence="6">
    <location>
        <begin position="274"/>
        <end position="439"/>
    </location>
</feature>
<feature type="repeat" description="ANK" evidence="3">
    <location>
        <begin position="976"/>
        <end position="1015"/>
    </location>
</feature>
<dbReference type="InterPro" id="IPR027417">
    <property type="entry name" value="P-loop_NTPase"/>
</dbReference>
<keyword evidence="1" id="KW-0677">Repeat</keyword>
<dbReference type="EMBL" id="JARUPT010000012">
    <property type="protein sequence ID" value="KAK0381799.1"/>
    <property type="molecule type" value="Genomic_DNA"/>
</dbReference>
<feature type="repeat" description="ANK" evidence="3">
    <location>
        <begin position="877"/>
        <end position="909"/>
    </location>
</feature>
<dbReference type="PANTHER" id="PTHR24189">
    <property type="entry name" value="MYOTROPHIN"/>
    <property type="match status" value="1"/>
</dbReference>
<proteinExistence type="predicted"/>
<feature type="compositionally biased region" description="Basic and acidic residues" evidence="4">
    <location>
        <begin position="1216"/>
        <end position="1231"/>
    </location>
</feature>
<feature type="repeat" description="ANK" evidence="3">
    <location>
        <begin position="778"/>
        <end position="810"/>
    </location>
</feature>
<dbReference type="SMART" id="SM00248">
    <property type="entry name" value="ANK"/>
    <property type="match status" value="13"/>
</dbReference>
<feature type="repeat" description="ANK" evidence="3">
    <location>
        <begin position="811"/>
        <end position="843"/>
    </location>
</feature>
<accession>A0ABQ9QD88</accession>
<feature type="repeat" description="ANK" evidence="3">
    <location>
        <begin position="1083"/>
        <end position="1115"/>
    </location>
</feature>
<dbReference type="PROSITE" id="PS50088">
    <property type="entry name" value="ANK_REPEAT"/>
    <property type="match status" value="11"/>
</dbReference>
<dbReference type="Gene3D" id="3.40.50.300">
    <property type="entry name" value="P-loop containing nucleotide triphosphate hydrolases"/>
    <property type="match status" value="1"/>
</dbReference>
<organism evidence="7 8">
    <name type="scientific">Colletotrichum limetticola</name>
    <dbReference type="NCBI Taxonomy" id="1209924"/>
    <lineage>
        <taxon>Eukaryota</taxon>
        <taxon>Fungi</taxon>
        <taxon>Dikarya</taxon>
        <taxon>Ascomycota</taxon>
        <taxon>Pezizomycotina</taxon>
        <taxon>Sordariomycetes</taxon>
        <taxon>Hypocreomycetidae</taxon>
        <taxon>Glomerellales</taxon>
        <taxon>Glomerellaceae</taxon>
        <taxon>Colletotrichum</taxon>
        <taxon>Colletotrichum acutatum species complex</taxon>
    </lineage>
</organism>
<dbReference type="Pfam" id="PF24883">
    <property type="entry name" value="NPHP3_N"/>
    <property type="match status" value="1"/>
</dbReference>
<feature type="repeat" description="ANK" evidence="3">
    <location>
        <begin position="943"/>
        <end position="975"/>
    </location>
</feature>